<evidence type="ECO:0000256" key="5">
    <source>
        <dbReference type="ARBA" id="ARBA00014628"/>
    </source>
</evidence>
<keyword evidence="7 10" id="KW-0862">Zinc</keyword>
<feature type="signal peptide" evidence="10">
    <location>
        <begin position="1"/>
        <end position="21"/>
    </location>
</feature>
<dbReference type="PROSITE" id="PS51144">
    <property type="entry name" value="ALPHA_CA_2"/>
    <property type="match status" value="1"/>
</dbReference>
<comment type="similarity">
    <text evidence="3 10">Belongs to the alpha-carbonic anhydrase family.</text>
</comment>
<dbReference type="GO" id="GO:0008270">
    <property type="term" value="F:zinc ion binding"/>
    <property type="evidence" value="ECO:0007669"/>
    <property type="project" value="UniProtKB-UniRule"/>
</dbReference>
<gene>
    <name evidence="12" type="ORF">LS71_000855</name>
</gene>
<keyword evidence="13" id="KW-1185">Reference proteome</keyword>
<dbReference type="AlphaFoldDB" id="A0A4U8TCY8"/>
<dbReference type="SMART" id="SM01057">
    <property type="entry name" value="Carb_anhydrase"/>
    <property type="match status" value="1"/>
</dbReference>
<dbReference type="InterPro" id="IPR041891">
    <property type="entry name" value="Alpha_CA_prokaryot-like"/>
</dbReference>
<evidence type="ECO:0000256" key="2">
    <source>
        <dbReference type="ARBA" id="ARBA00002904"/>
    </source>
</evidence>
<dbReference type="PANTHER" id="PTHR18952:SF265">
    <property type="entry name" value="CARBONIC ANHYDRASE"/>
    <property type="match status" value="1"/>
</dbReference>
<dbReference type="STRING" id="1677920.LS71_05285"/>
<dbReference type="PANTHER" id="PTHR18952">
    <property type="entry name" value="CARBONIC ANHYDRASE"/>
    <property type="match status" value="1"/>
</dbReference>
<comment type="cofactor">
    <cofactor evidence="1 10">
        <name>Zn(2+)</name>
        <dbReference type="ChEBI" id="CHEBI:29105"/>
    </cofactor>
</comment>
<dbReference type="EMBL" id="JRPR02000001">
    <property type="protein sequence ID" value="TLD97851.1"/>
    <property type="molecule type" value="Genomic_DNA"/>
</dbReference>
<organism evidence="12 13">
    <name type="scientific">Helicobacter jaachi</name>
    <dbReference type="NCBI Taxonomy" id="1677920"/>
    <lineage>
        <taxon>Bacteria</taxon>
        <taxon>Pseudomonadati</taxon>
        <taxon>Campylobacterota</taxon>
        <taxon>Epsilonproteobacteria</taxon>
        <taxon>Campylobacterales</taxon>
        <taxon>Helicobacteraceae</taxon>
        <taxon>Helicobacter</taxon>
    </lineage>
</organism>
<evidence type="ECO:0000256" key="8">
    <source>
        <dbReference type="ARBA" id="ARBA00023239"/>
    </source>
</evidence>
<evidence type="ECO:0000256" key="10">
    <source>
        <dbReference type="RuleBase" id="RU367011"/>
    </source>
</evidence>
<evidence type="ECO:0000256" key="4">
    <source>
        <dbReference type="ARBA" id="ARBA00012925"/>
    </source>
</evidence>
<dbReference type="PROSITE" id="PS00162">
    <property type="entry name" value="ALPHA_CA_1"/>
    <property type="match status" value="1"/>
</dbReference>
<dbReference type="InterPro" id="IPR023561">
    <property type="entry name" value="Carbonic_anhydrase_a-class"/>
</dbReference>
<feature type="chain" id="PRO_5025086114" description="Carbonic anhydrase" evidence="10">
    <location>
        <begin position="22"/>
        <end position="255"/>
    </location>
</feature>
<dbReference type="InterPro" id="IPR018338">
    <property type="entry name" value="Carbonic_anhydrase_a-class_CS"/>
</dbReference>
<proteinExistence type="inferred from homology"/>
<evidence type="ECO:0000256" key="3">
    <source>
        <dbReference type="ARBA" id="ARBA00010718"/>
    </source>
</evidence>
<keyword evidence="6 10" id="KW-0479">Metal-binding</keyword>
<dbReference type="Pfam" id="PF00194">
    <property type="entry name" value="Carb_anhydrase"/>
    <property type="match status" value="1"/>
</dbReference>
<sequence>MTNKFLKFVCAGFIASSAAFAGVDTPDNGGHHEGVHWGYGEENGPKQWGKLGFETCANGKAQSPINIIVKDTKKAKNALSFAYKSDSQNIVNNGHSLQVNFDKQGTITFKKKKYNLVQLHFHTPSENHIDGKEYPLEMHLVHASSDNKFLVVAVFFDEGRANQILQDVVNTAPAQVDSTNDLTNLNVGALLPKSHSYYAFMGSLTTPPCTEGVQFVVLKDSVQASKEQIEALHAILHDDAREPQALNGRVVEFAQ</sequence>
<comment type="catalytic activity">
    <reaction evidence="9 10">
        <text>hydrogencarbonate + H(+) = CO2 + H2O</text>
        <dbReference type="Rhea" id="RHEA:10748"/>
        <dbReference type="ChEBI" id="CHEBI:15377"/>
        <dbReference type="ChEBI" id="CHEBI:15378"/>
        <dbReference type="ChEBI" id="CHEBI:16526"/>
        <dbReference type="ChEBI" id="CHEBI:17544"/>
        <dbReference type="EC" id="4.2.1.1"/>
    </reaction>
</comment>
<evidence type="ECO:0000256" key="1">
    <source>
        <dbReference type="ARBA" id="ARBA00001947"/>
    </source>
</evidence>
<keyword evidence="10" id="KW-0732">Signal</keyword>
<dbReference type="SUPFAM" id="SSF51069">
    <property type="entry name" value="Carbonic anhydrase"/>
    <property type="match status" value="1"/>
</dbReference>
<accession>A0A4U8TCY8</accession>
<comment type="caution">
    <text evidence="12">The sequence shown here is derived from an EMBL/GenBank/DDBJ whole genome shotgun (WGS) entry which is preliminary data.</text>
</comment>
<evidence type="ECO:0000259" key="11">
    <source>
        <dbReference type="PROSITE" id="PS51144"/>
    </source>
</evidence>
<dbReference type="Gene3D" id="3.10.200.10">
    <property type="entry name" value="Alpha carbonic anhydrase"/>
    <property type="match status" value="1"/>
</dbReference>
<evidence type="ECO:0000256" key="9">
    <source>
        <dbReference type="ARBA" id="ARBA00048348"/>
    </source>
</evidence>
<name>A0A4U8TCY8_9HELI</name>
<evidence type="ECO:0000256" key="7">
    <source>
        <dbReference type="ARBA" id="ARBA00022833"/>
    </source>
</evidence>
<protein>
    <recommendedName>
        <fullName evidence="5 10">Carbonic anhydrase</fullName>
        <ecNumber evidence="4 10">4.2.1.1</ecNumber>
    </recommendedName>
</protein>
<dbReference type="CDD" id="cd03124">
    <property type="entry name" value="alpha_CA_prokaryotic_like"/>
    <property type="match status" value="1"/>
</dbReference>
<comment type="function">
    <text evidence="2 10">Reversible hydration of carbon dioxide.</text>
</comment>
<feature type="domain" description="Alpha-carbonic anhydrase" evidence="11">
    <location>
        <begin position="35"/>
        <end position="255"/>
    </location>
</feature>
<reference evidence="12 13" key="1">
    <citation type="journal article" date="2014" name="Genome Announc.">
        <title>Draft genome sequences of eight enterohepatic helicobacter species isolated from both laboratory and wild rodents.</title>
        <authorList>
            <person name="Sheh A."/>
            <person name="Shen Z."/>
            <person name="Fox J.G."/>
        </authorList>
    </citation>
    <scope>NUCLEOTIDE SEQUENCE [LARGE SCALE GENOMIC DNA]</scope>
    <source>
        <strain evidence="12 13">MIT 09-6949</strain>
    </source>
</reference>
<dbReference type="EC" id="4.2.1.1" evidence="4 10"/>
<dbReference type="Proteomes" id="UP000029733">
    <property type="component" value="Unassembled WGS sequence"/>
</dbReference>
<evidence type="ECO:0000313" key="12">
    <source>
        <dbReference type="EMBL" id="TLD97851.1"/>
    </source>
</evidence>
<evidence type="ECO:0000256" key="6">
    <source>
        <dbReference type="ARBA" id="ARBA00022723"/>
    </source>
</evidence>
<dbReference type="InterPro" id="IPR036398">
    <property type="entry name" value="CA_dom_sf"/>
</dbReference>
<dbReference type="GO" id="GO:0004089">
    <property type="term" value="F:carbonate dehydratase activity"/>
    <property type="evidence" value="ECO:0007669"/>
    <property type="project" value="UniProtKB-UniRule"/>
</dbReference>
<dbReference type="InterPro" id="IPR001148">
    <property type="entry name" value="CA_dom"/>
</dbReference>
<dbReference type="OrthoDB" id="5327615at2"/>
<keyword evidence="8 10" id="KW-0456">Lyase</keyword>
<evidence type="ECO:0000313" key="13">
    <source>
        <dbReference type="Proteomes" id="UP000029733"/>
    </source>
</evidence>